<dbReference type="Pfam" id="PF00082">
    <property type="entry name" value="Peptidase_S8"/>
    <property type="match status" value="1"/>
</dbReference>
<dbReference type="InterPro" id="IPR051048">
    <property type="entry name" value="Peptidase_S8/S53_subtilisin"/>
</dbReference>
<reference evidence="8" key="1">
    <citation type="submission" date="2021-02" db="EMBL/GenBank/DDBJ databases">
        <title>Natronoglycomyces albus gen. nov., sp. nov, a haloalkaliphilic actinobacterium from a soda solonchak soil.</title>
        <authorList>
            <person name="Sorokin D.Y."/>
            <person name="Khijniak T.V."/>
            <person name="Zakharycheva A.P."/>
            <person name="Boueva O.V."/>
            <person name="Ariskina E.V."/>
            <person name="Hahnke R.L."/>
            <person name="Bunk B."/>
            <person name="Sproer C."/>
            <person name="Schumann P."/>
            <person name="Evtushenko L.I."/>
            <person name="Kublanov I.V."/>
        </authorList>
    </citation>
    <scope>NUCLEOTIDE SEQUENCE</scope>
    <source>
        <strain evidence="8">DSM 106290</strain>
    </source>
</reference>
<accession>A0A895XFK6</accession>
<dbReference type="SUPFAM" id="SSF52743">
    <property type="entry name" value="Subtilisin-like"/>
    <property type="match status" value="1"/>
</dbReference>
<dbReference type="SUPFAM" id="SSF49899">
    <property type="entry name" value="Concanavalin A-like lectins/glucanases"/>
    <property type="match status" value="1"/>
</dbReference>
<evidence type="ECO:0000256" key="1">
    <source>
        <dbReference type="ARBA" id="ARBA00011073"/>
    </source>
</evidence>
<dbReference type="InterPro" id="IPR000209">
    <property type="entry name" value="Peptidase_S8/S53_dom"/>
</dbReference>
<dbReference type="PROSITE" id="PS51892">
    <property type="entry name" value="SUBTILASE"/>
    <property type="match status" value="1"/>
</dbReference>
<proteinExistence type="inferred from homology"/>
<dbReference type="InterPro" id="IPR036852">
    <property type="entry name" value="Peptidase_S8/S53_dom_sf"/>
</dbReference>
<evidence type="ECO:0000313" key="9">
    <source>
        <dbReference type="Proteomes" id="UP000662939"/>
    </source>
</evidence>
<dbReference type="GO" id="GO:0004252">
    <property type="term" value="F:serine-type endopeptidase activity"/>
    <property type="evidence" value="ECO:0007669"/>
    <property type="project" value="UniProtKB-UniRule"/>
</dbReference>
<feature type="active site" description="Charge relay system" evidence="5">
    <location>
        <position position="183"/>
    </location>
</feature>
<feature type="active site" description="Charge relay system" evidence="5">
    <location>
        <position position="230"/>
    </location>
</feature>
<dbReference type="Gene3D" id="3.40.50.200">
    <property type="entry name" value="Peptidase S8/S53 domain"/>
    <property type="match status" value="1"/>
</dbReference>
<dbReference type="EMBL" id="CP070496">
    <property type="protein sequence ID" value="QSB04631.1"/>
    <property type="molecule type" value="Genomic_DNA"/>
</dbReference>
<feature type="region of interest" description="Disordered" evidence="6">
    <location>
        <begin position="1"/>
        <end position="20"/>
    </location>
</feature>
<evidence type="ECO:0000256" key="5">
    <source>
        <dbReference type="PROSITE-ProRule" id="PRU01240"/>
    </source>
</evidence>
<keyword evidence="4 5" id="KW-0720">Serine protease</keyword>
<keyword evidence="2 5" id="KW-0645">Protease</keyword>
<dbReference type="InterPro" id="IPR008969">
    <property type="entry name" value="CarboxyPept-like_regulatory"/>
</dbReference>
<dbReference type="KEGG" id="nav:JQS30_12735"/>
<evidence type="ECO:0000259" key="7">
    <source>
        <dbReference type="Pfam" id="PF00082"/>
    </source>
</evidence>
<dbReference type="GO" id="GO:0006508">
    <property type="term" value="P:proteolysis"/>
    <property type="evidence" value="ECO:0007669"/>
    <property type="project" value="UniProtKB-KW"/>
</dbReference>
<dbReference type="InterPro" id="IPR023828">
    <property type="entry name" value="Peptidase_S8_Ser-AS"/>
</dbReference>
<sequence length="1102" mass="114842">MAASPSFAEDALGSPSESDEFASAEAAIEAKVHVDVLDEVKASGESEFWLMLDNEADFTASTAASTKEAKGVAAVEALQAQAAATQGDLLEYLSESGIDHQEYWIVNTIRVNGDIDVLGEVAQRAEVNEIIPYTEPEFIEPVDLGDDYEPLNDFTWGVDEINAPAVWSELGVTGEGVTVASIDTGAQFDHPALVDSYRGNDGSGNFDHDYNFFDVDNQCGSADTCDTNGHGTHVHGTMTGGTDPNGVAFGVAPGSDWIAVNGCCPGGQAPPLLEAGQWIAAPTDQNGENPDPTKAPHVVNNSWGTPANDPIFKGMVDAWWEMGIFPVFSAGNSGPSCNTTGSPGGYLNAFAVGSHSESGPISSFSSRGASQDAEADIKPELSAPGQSVYSAWPGDGYHTISGTSMAAPHVAGTVALMISAAPALSGDVDAIWEILNETTFHDDHTNDTSCGGDEFYNNVYGHGKLDALAAVMASPMGDTGSLGGVVTDADGEALAGATVEVTGPMSTSTSTNADGEYSVPVLMVGEYDISVSLFGYETATGTVEIVEDENAVFDVQLDTLPGSEFSSTVVDAGEHGWPLDATVTVVGAGVSTTTDPLTGDFTVTLPEGEHDLVVDVNYPGYEQVEVSVISAASDVIEVPHTAGCLAPGYGAAILGEGFEGGSTPAGWTVVDHEDAPWAFESSRSNQTPGEGGFAIADSDRAGSGTQVNTELISPVFNLAQADTPVLTFDNDYRHLGNSTATVLFSPDAGETWEEVWFKDSALRGTSEEVDLSEWADATEAQVKFHYENNGTWAWWWMVDNVAVGPDTCEAQEGGIVRGEVTDSANGNAIEGATVSAGDFSVTTDSDGSYWLFTGATGDVDVTASHPDFSQYSQTLDIDNSSVVGADFALGTTEFVTDKSSLNSFVQQGGFWTHQLDITNIGDAGGEITLSLGEGDFEMQGVSDQAGTGWVSVDHDTVFIDAGETVTVSVTTTASADYGSATPGLYTTTLVTGGASPNDLPVVDVSMRVVPQPDQGKVVGTVLASTCSGDVVELAGAQVQFNSSTGQRFDLIADADGFYEYWVTSGSFVVIISKDGYSAEFAQVSVSAGTTNMQNFTLNELGC</sequence>
<evidence type="ECO:0000256" key="4">
    <source>
        <dbReference type="ARBA" id="ARBA00022825"/>
    </source>
</evidence>
<dbReference type="PANTHER" id="PTHR43399">
    <property type="entry name" value="SUBTILISIN-RELATED"/>
    <property type="match status" value="1"/>
</dbReference>
<evidence type="ECO:0000256" key="3">
    <source>
        <dbReference type="ARBA" id="ARBA00022801"/>
    </source>
</evidence>
<dbReference type="RefSeq" id="WP_213170628.1">
    <property type="nucleotide sequence ID" value="NZ_CP070496.1"/>
</dbReference>
<dbReference type="AlphaFoldDB" id="A0A895XFK6"/>
<dbReference type="PANTHER" id="PTHR43399:SF4">
    <property type="entry name" value="CELL WALL-ASSOCIATED PROTEASE"/>
    <property type="match status" value="1"/>
</dbReference>
<dbReference type="SUPFAM" id="SSF49464">
    <property type="entry name" value="Carboxypeptidase regulatory domain-like"/>
    <property type="match status" value="3"/>
</dbReference>
<evidence type="ECO:0000256" key="6">
    <source>
        <dbReference type="SAM" id="MobiDB-lite"/>
    </source>
</evidence>
<evidence type="ECO:0000256" key="2">
    <source>
        <dbReference type="ARBA" id="ARBA00022670"/>
    </source>
</evidence>
<feature type="domain" description="Peptidase S8/S53" evidence="7">
    <location>
        <begin position="174"/>
        <end position="463"/>
    </location>
</feature>
<keyword evidence="9" id="KW-1185">Reference proteome</keyword>
<evidence type="ECO:0000313" key="8">
    <source>
        <dbReference type="EMBL" id="QSB04631.1"/>
    </source>
</evidence>
<comment type="similarity">
    <text evidence="1 5">Belongs to the peptidase S8 family.</text>
</comment>
<dbReference type="InterPro" id="IPR013784">
    <property type="entry name" value="Carb-bd-like_fold"/>
</dbReference>
<dbReference type="Proteomes" id="UP000662939">
    <property type="component" value="Chromosome"/>
</dbReference>
<dbReference type="Pfam" id="PF13620">
    <property type="entry name" value="CarboxypepD_reg"/>
    <property type="match status" value="2"/>
</dbReference>
<dbReference type="InterPro" id="IPR015500">
    <property type="entry name" value="Peptidase_S8_subtilisin-rel"/>
</dbReference>
<organism evidence="8 9">
    <name type="scientific">Natronoglycomyces albus</name>
    <dbReference type="NCBI Taxonomy" id="2811108"/>
    <lineage>
        <taxon>Bacteria</taxon>
        <taxon>Bacillati</taxon>
        <taxon>Actinomycetota</taxon>
        <taxon>Actinomycetes</taxon>
        <taxon>Glycomycetales</taxon>
        <taxon>Glycomycetaceae</taxon>
        <taxon>Natronoglycomyces</taxon>
    </lineage>
</organism>
<dbReference type="GO" id="GO:0030246">
    <property type="term" value="F:carbohydrate binding"/>
    <property type="evidence" value="ECO:0007669"/>
    <property type="project" value="InterPro"/>
</dbReference>
<dbReference type="SUPFAM" id="SSF49452">
    <property type="entry name" value="Starch-binding domain-like"/>
    <property type="match status" value="1"/>
</dbReference>
<dbReference type="InterPro" id="IPR013320">
    <property type="entry name" value="ConA-like_dom_sf"/>
</dbReference>
<keyword evidence="3 5" id="KW-0378">Hydrolase</keyword>
<dbReference type="PRINTS" id="PR00723">
    <property type="entry name" value="SUBTILISIN"/>
</dbReference>
<dbReference type="PROSITE" id="PS00138">
    <property type="entry name" value="SUBTILASE_SER"/>
    <property type="match status" value="1"/>
</dbReference>
<gene>
    <name evidence="8" type="ORF">JQS30_12735</name>
</gene>
<feature type="active site" description="Charge relay system" evidence="5">
    <location>
        <position position="404"/>
    </location>
</feature>
<name>A0A895XFK6_9ACTN</name>
<dbReference type="Gene3D" id="2.60.40.1120">
    <property type="entry name" value="Carboxypeptidase-like, regulatory domain"/>
    <property type="match status" value="4"/>
</dbReference>
<protein>
    <submittedName>
        <fullName evidence="8">S8 family serine peptidase</fullName>
    </submittedName>
</protein>